<name>A0A9N8DI61_9STRA</name>
<feature type="compositionally biased region" description="Polar residues" evidence="1">
    <location>
        <begin position="494"/>
        <end position="509"/>
    </location>
</feature>
<reference evidence="2" key="1">
    <citation type="submission" date="2020-06" db="EMBL/GenBank/DDBJ databases">
        <authorList>
            <consortium name="Plant Systems Biology data submission"/>
        </authorList>
    </citation>
    <scope>NUCLEOTIDE SEQUENCE</scope>
    <source>
        <strain evidence="2">D6</strain>
    </source>
</reference>
<feature type="compositionally biased region" description="Basic residues" evidence="1">
    <location>
        <begin position="513"/>
        <end position="522"/>
    </location>
</feature>
<comment type="caution">
    <text evidence="2">The sequence shown here is derived from an EMBL/GenBank/DDBJ whole genome shotgun (WGS) entry which is preliminary data.</text>
</comment>
<dbReference type="AlphaFoldDB" id="A0A9N8DI61"/>
<gene>
    <name evidence="2" type="ORF">SEMRO_140_G065401.1</name>
</gene>
<keyword evidence="3" id="KW-1185">Reference proteome</keyword>
<dbReference type="Proteomes" id="UP001153069">
    <property type="component" value="Unassembled WGS sequence"/>
</dbReference>
<dbReference type="SUPFAM" id="SSF52047">
    <property type="entry name" value="RNI-like"/>
    <property type="match status" value="1"/>
</dbReference>
<evidence type="ECO:0000256" key="1">
    <source>
        <dbReference type="SAM" id="MobiDB-lite"/>
    </source>
</evidence>
<dbReference type="EMBL" id="CAICTM010000139">
    <property type="protein sequence ID" value="CAB9502566.1"/>
    <property type="molecule type" value="Genomic_DNA"/>
</dbReference>
<accession>A0A9N8DI61</accession>
<sequence length="522" mass="58461">MLPFTTLHFTLQRETMMEAPALFAALNHPVPTSDWTVSKHQPLEMVLMAKADLETVKTFYEFCPEALTEELFKNVLKCGAKPGVVGFLATKCPWLVNEDNFEIAVAQGPGPGRPTETEIITMANINPEIFVPKSPPFYLPHCLRMVLNWKYSLQLTQSLFKIIAGKTPELSLPMDTIDGIDSVALWVALDENLTTKRTAMDIEAVRGMEPVLNNNNIKAVTNWCVNWEVDAFVEFVRKILSNQSVEKLSLDFPEPSQDEHGQSTWFNLGAFPQLLPQCKIQEVHLSPCSNNPMAFDFLEHCLGGMPCLKRIEIELQTDVDAASPIISNFLCNNFLLETLTIRATSDTSAKGLDPILNSLKSNHTLGGFYYKQSNLQPDKFKRYHEILASILQKSNTTLHAVEFFDGCTKENWGGNSCSALHPSQDMLPFYATLNYVGRKKAREPESTKSGFVDLLVGVQENTIYLDNVEDEENHPATDADVFNMLYGLLHENPGTWSHPGNNSQDSTTYACGMKKRKHSAMS</sequence>
<evidence type="ECO:0000313" key="2">
    <source>
        <dbReference type="EMBL" id="CAB9502566.1"/>
    </source>
</evidence>
<organism evidence="2 3">
    <name type="scientific">Seminavis robusta</name>
    <dbReference type="NCBI Taxonomy" id="568900"/>
    <lineage>
        <taxon>Eukaryota</taxon>
        <taxon>Sar</taxon>
        <taxon>Stramenopiles</taxon>
        <taxon>Ochrophyta</taxon>
        <taxon>Bacillariophyta</taxon>
        <taxon>Bacillariophyceae</taxon>
        <taxon>Bacillariophycidae</taxon>
        <taxon>Naviculales</taxon>
        <taxon>Naviculaceae</taxon>
        <taxon>Seminavis</taxon>
    </lineage>
</organism>
<evidence type="ECO:0000313" key="3">
    <source>
        <dbReference type="Proteomes" id="UP001153069"/>
    </source>
</evidence>
<protein>
    <submittedName>
        <fullName evidence="2">Uncharacterized protein</fullName>
    </submittedName>
</protein>
<feature type="region of interest" description="Disordered" evidence="1">
    <location>
        <begin position="494"/>
        <end position="522"/>
    </location>
</feature>
<proteinExistence type="predicted"/>